<accession>A0ABX1QAK6</accession>
<proteinExistence type="predicted"/>
<protein>
    <submittedName>
        <fullName evidence="1">DUF1571 domain-containing protein</fullName>
    </submittedName>
</protein>
<organism evidence="1 2">
    <name type="scientific">Aromatoleum diolicum</name>
    <dbReference type="NCBI Taxonomy" id="75796"/>
    <lineage>
        <taxon>Bacteria</taxon>
        <taxon>Pseudomonadati</taxon>
        <taxon>Pseudomonadota</taxon>
        <taxon>Betaproteobacteria</taxon>
        <taxon>Rhodocyclales</taxon>
        <taxon>Rhodocyclaceae</taxon>
        <taxon>Aromatoleum</taxon>
    </lineage>
</organism>
<comment type="caution">
    <text evidence="1">The sequence shown here is derived from an EMBL/GenBank/DDBJ whole genome shotgun (WGS) entry which is preliminary data.</text>
</comment>
<evidence type="ECO:0000313" key="1">
    <source>
        <dbReference type="EMBL" id="NMG74446.1"/>
    </source>
</evidence>
<reference evidence="1 2" key="1">
    <citation type="submission" date="2019-12" db="EMBL/GenBank/DDBJ databases">
        <title>Comparative genomics gives insights into the taxonomy of the Azoarcus-Aromatoleum group and reveals separate origins of nif in the plant-associated Azoarcus and non-plant-associated Aromatoleum sub-groups.</title>
        <authorList>
            <person name="Lafos M."/>
            <person name="Maluk M."/>
            <person name="Batista M."/>
            <person name="Junghare M."/>
            <person name="Carmona M."/>
            <person name="Faoro H."/>
            <person name="Cruz L.M."/>
            <person name="Battistoni F."/>
            <person name="De Souza E."/>
            <person name="Pedrosa F."/>
            <person name="Chen W.-M."/>
            <person name="Poole P.S."/>
            <person name="Dixon R.A."/>
            <person name="James E.K."/>
        </authorList>
    </citation>
    <scope>NUCLEOTIDE SEQUENCE [LARGE SCALE GENOMIC DNA]</scope>
    <source>
        <strain evidence="1 2">22Lin</strain>
    </source>
</reference>
<dbReference type="Proteomes" id="UP000648984">
    <property type="component" value="Unassembled WGS sequence"/>
</dbReference>
<dbReference type="EMBL" id="WTVQ01000008">
    <property type="protein sequence ID" value="NMG74446.1"/>
    <property type="molecule type" value="Genomic_DNA"/>
</dbReference>
<keyword evidence="2" id="KW-1185">Reference proteome</keyword>
<gene>
    <name evidence="1" type="ORF">GPA25_06695</name>
</gene>
<sequence length="196" mass="21667">MAAADPLADAEARFRTLESYRVTLRSVAADGERQVIRYAWRRPGWIRMDFVEPHGGTVMIYDPVARRVRLSPFGLNHMPTLNLAPDNPLIRSPRGHSVDHSDVGALLANLDELRARGSMSVPADAEVAGRPATVIEIAGAAGVSVAGVHRYRVWLAQEVRFPLKVQSYEASGELIEIVDMSDAEFDIAFPERFFTP</sequence>
<dbReference type="Gene3D" id="2.50.20.10">
    <property type="entry name" value="Lipoprotein localisation LolA/LolB/LppX"/>
    <property type="match status" value="1"/>
</dbReference>
<name>A0ABX1QAK6_9RHOO</name>
<evidence type="ECO:0000313" key="2">
    <source>
        <dbReference type="Proteomes" id="UP000648984"/>
    </source>
</evidence>